<dbReference type="HAMAP" id="MF_00772">
    <property type="entry name" value="OGT"/>
    <property type="match status" value="1"/>
</dbReference>
<dbReference type="PANTHER" id="PTHR10815:SF5">
    <property type="entry name" value="METHYLATED-DNA--PROTEIN-CYSTEINE METHYLTRANSFERASE"/>
    <property type="match status" value="1"/>
</dbReference>
<dbReference type="InterPro" id="IPR036631">
    <property type="entry name" value="MGMT_N_sf"/>
</dbReference>
<dbReference type="EC" id="2.1.1.63" evidence="8"/>
<comment type="function">
    <text evidence="8">Involved in the cellular defense against the biological effects of O6-methylguanine (O6-MeG) and O4-methylthymine (O4-MeT) in DNA. Repairs the methylated nucleobase in DNA by stoichiometrically transferring the methyl group to a cysteine residue in the enzyme. This is a suicide reaction: the enzyme is irreversibly inactivated.</text>
</comment>
<dbReference type="InterPro" id="IPR001497">
    <property type="entry name" value="MethylDNA_cys_MeTrfase_AS"/>
</dbReference>
<dbReference type="PANTHER" id="PTHR10815">
    <property type="entry name" value="METHYLATED-DNA--PROTEIN-CYSTEINE METHYLTRANSFERASE"/>
    <property type="match status" value="1"/>
</dbReference>
<reference evidence="10 11" key="1">
    <citation type="submission" date="2024-03" db="EMBL/GenBank/DDBJ databases">
        <title>Complete Genome Sequence and Annotation of Ignatzschineria larvae DSM 13226.</title>
        <authorList>
            <person name="Cantrell E."/>
            <person name="Burcham Z.M."/>
        </authorList>
    </citation>
    <scope>NUCLEOTIDE SEQUENCE [LARGE SCALE GENOMIC DNA]</scope>
    <source>
        <strain evidence="10 11">DSM 13226</strain>
    </source>
</reference>
<dbReference type="InterPro" id="IPR036217">
    <property type="entry name" value="MethylDNA_cys_MeTrfase_DNAb"/>
</dbReference>
<dbReference type="CDD" id="cd06445">
    <property type="entry name" value="ATase"/>
    <property type="match status" value="1"/>
</dbReference>
<evidence type="ECO:0000256" key="2">
    <source>
        <dbReference type="ARBA" id="ARBA00022490"/>
    </source>
</evidence>
<keyword evidence="4 8" id="KW-0808">Transferase</keyword>
<keyword evidence="5 8" id="KW-0227">DNA damage</keyword>
<evidence type="ECO:0000256" key="5">
    <source>
        <dbReference type="ARBA" id="ARBA00022763"/>
    </source>
</evidence>
<comment type="subcellular location">
    <subcellularLocation>
        <location evidence="8">Cytoplasm</location>
    </subcellularLocation>
</comment>
<keyword evidence="11" id="KW-1185">Reference proteome</keyword>
<dbReference type="PROSITE" id="PS00374">
    <property type="entry name" value="MGMT"/>
    <property type="match status" value="1"/>
</dbReference>
<protein>
    <recommendedName>
        <fullName evidence="8">Methylated-DNA--protein-cysteine methyltransferase</fullName>
        <ecNumber evidence="8">2.1.1.63</ecNumber>
    </recommendedName>
    <alternativeName>
        <fullName evidence="8">6-O-methylguanine-DNA methyltransferase</fullName>
        <shortName evidence="8">MGMT</shortName>
    </alternativeName>
    <alternativeName>
        <fullName evidence="8">O-6-methylguanine-DNA-alkyltransferase</fullName>
    </alternativeName>
</protein>
<keyword evidence="3 8" id="KW-0489">Methyltransferase</keyword>
<evidence type="ECO:0000256" key="1">
    <source>
        <dbReference type="ARBA" id="ARBA00001286"/>
    </source>
</evidence>
<dbReference type="InterPro" id="IPR023546">
    <property type="entry name" value="MGMT"/>
</dbReference>
<name>A0ABZ3C1Q2_9GAMM</name>
<comment type="catalytic activity">
    <reaction evidence="1 8">
        <text>a 4-O-methyl-thymidine in DNA + L-cysteinyl-[protein] = a thymidine in DNA + S-methyl-L-cysteinyl-[protein]</text>
        <dbReference type="Rhea" id="RHEA:53428"/>
        <dbReference type="Rhea" id="RHEA-COMP:10131"/>
        <dbReference type="Rhea" id="RHEA-COMP:10132"/>
        <dbReference type="Rhea" id="RHEA-COMP:13555"/>
        <dbReference type="Rhea" id="RHEA-COMP:13556"/>
        <dbReference type="ChEBI" id="CHEBI:29950"/>
        <dbReference type="ChEBI" id="CHEBI:82612"/>
        <dbReference type="ChEBI" id="CHEBI:137386"/>
        <dbReference type="ChEBI" id="CHEBI:137387"/>
        <dbReference type="EC" id="2.1.1.63"/>
    </reaction>
</comment>
<dbReference type="Gene3D" id="1.10.10.10">
    <property type="entry name" value="Winged helix-like DNA-binding domain superfamily/Winged helix DNA-binding domain"/>
    <property type="match status" value="1"/>
</dbReference>
<evidence type="ECO:0000313" key="11">
    <source>
        <dbReference type="Proteomes" id="UP001449178"/>
    </source>
</evidence>
<evidence type="ECO:0000259" key="9">
    <source>
        <dbReference type="Pfam" id="PF01035"/>
    </source>
</evidence>
<dbReference type="SUPFAM" id="SSF46767">
    <property type="entry name" value="Methylated DNA-protein cysteine methyltransferase, C-terminal domain"/>
    <property type="match status" value="1"/>
</dbReference>
<dbReference type="SUPFAM" id="SSF53155">
    <property type="entry name" value="Methylated DNA-protein cysteine methyltransferase domain"/>
    <property type="match status" value="1"/>
</dbReference>
<comment type="similarity">
    <text evidence="8">Belongs to the MGMT family.</text>
</comment>
<evidence type="ECO:0000256" key="6">
    <source>
        <dbReference type="ARBA" id="ARBA00023204"/>
    </source>
</evidence>
<dbReference type="InterPro" id="IPR036388">
    <property type="entry name" value="WH-like_DNA-bd_sf"/>
</dbReference>
<proteinExistence type="inferred from homology"/>
<keyword evidence="6 8" id="KW-0234">DNA repair</keyword>
<gene>
    <name evidence="10" type="ORF">WMO13_01390</name>
</gene>
<evidence type="ECO:0000256" key="3">
    <source>
        <dbReference type="ARBA" id="ARBA00022603"/>
    </source>
</evidence>
<dbReference type="GO" id="GO:0032259">
    <property type="term" value="P:methylation"/>
    <property type="evidence" value="ECO:0007669"/>
    <property type="project" value="UniProtKB-KW"/>
</dbReference>
<evidence type="ECO:0000256" key="8">
    <source>
        <dbReference type="HAMAP-Rule" id="MF_00772"/>
    </source>
</evidence>
<dbReference type="Proteomes" id="UP001449178">
    <property type="component" value="Chromosome"/>
</dbReference>
<feature type="active site" description="Nucleophile; methyl group acceptor" evidence="8">
    <location>
        <position position="185"/>
    </location>
</feature>
<organism evidence="10 11">
    <name type="scientific">Ignatzschineria larvae DSM 13226</name>
    <dbReference type="NCBI Taxonomy" id="1111732"/>
    <lineage>
        <taxon>Bacteria</taxon>
        <taxon>Pseudomonadati</taxon>
        <taxon>Pseudomonadota</taxon>
        <taxon>Gammaproteobacteria</taxon>
        <taxon>Cardiobacteriales</taxon>
        <taxon>Ignatzschineriaceae</taxon>
        <taxon>Ignatzschineria</taxon>
    </lineage>
</organism>
<evidence type="ECO:0000256" key="4">
    <source>
        <dbReference type="ARBA" id="ARBA00022679"/>
    </source>
</evidence>
<dbReference type="NCBIfam" id="TIGR00589">
    <property type="entry name" value="ogt"/>
    <property type="match status" value="1"/>
</dbReference>
<feature type="domain" description="Methylated-DNA-[protein]-cysteine S-methyltransferase DNA binding" evidence="9">
    <location>
        <begin position="134"/>
        <end position="214"/>
    </location>
</feature>
<evidence type="ECO:0000313" key="10">
    <source>
        <dbReference type="EMBL" id="WZW88067.1"/>
    </source>
</evidence>
<dbReference type="GO" id="GO:0003908">
    <property type="term" value="F:methylated-DNA-[protein]-cysteine S-methyltransferase activity"/>
    <property type="evidence" value="ECO:0007669"/>
    <property type="project" value="UniProtKB-EC"/>
</dbReference>
<keyword evidence="2 8" id="KW-0963">Cytoplasm</keyword>
<sequence length="219" mass="24418">MKQEALIVYYYQPFSQGEVGFLLGENGLKALDIEGLYPQIRENDPSIAPLFSKSHLKQTMLKQSLRQKRGLSNNSLELTTKIRWQKQYAPLPIGDQFNPVFGQYLQTAITELLRYFQGEEVQFTVPLDLSDGTAFQQQVWQALQQIPYGQTISYKTLAMMINNPKAVRAVGGANGQNPLPIIIPCHRVIQADGSLGGYSGGVAIKRELLALEGVVDTLF</sequence>
<comment type="catalytic activity">
    <reaction evidence="7 8">
        <text>a 6-O-methyl-2'-deoxyguanosine in DNA + L-cysteinyl-[protein] = S-methyl-L-cysteinyl-[protein] + a 2'-deoxyguanosine in DNA</text>
        <dbReference type="Rhea" id="RHEA:24000"/>
        <dbReference type="Rhea" id="RHEA-COMP:10131"/>
        <dbReference type="Rhea" id="RHEA-COMP:10132"/>
        <dbReference type="Rhea" id="RHEA-COMP:11367"/>
        <dbReference type="Rhea" id="RHEA-COMP:11368"/>
        <dbReference type="ChEBI" id="CHEBI:29950"/>
        <dbReference type="ChEBI" id="CHEBI:82612"/>
        <dbReference type="ChEBI" id="CHEBI:85445"/>
        <dbReference type="ChEBI" id="CHEBI:85448"/>
        <dbReference type="EC" id="2.1.1.63"/>
    </reaction>
</comment>
<dbReference type="InterPro" id="IPR014048">
    <property type="entry name" value="MethylDNA_cys_MeTrfase_DNA-bd"/>
</dbReference>
<dbReference type="EMBL" id="CP150637">
    <property type="protein sequence ID" value="WZW88067.1"/>
    <property type="molecule type" value="Genomic_DNA"/>
</dbReference>
<evidence type="ECO:0000256" key="7">
    <source>
        <dbReference type="ARBA" id="ARBA00049348"/>
    </source>
</evidence>
<accession>A0ABZ3C1Q2</accession>
<comment type="miscellaneous">
    <text evidence="8">This enzyme catalyzes only one turnover and therefore is not strictly catalytic. According to one definition, an enzyme is a biocatalyst that acts repeatedly and over many reaction cycles.</text>
</comment>
<dbReference type="Pfam" id="PF01035">
    <property type="entry name" value="DNA_binding_1"/>
    <property type="match status" value="1"/>
</dbReference>